<dbReference type="OMA" id="SITMAHE"/>
<feature type="region of interest" description="Disordered" evidence="1">
    <location>
        <begin position="1"/>
        <end position="57"/>
    </location>
</feature>
<dbReference type="GeneID" id="4387811"/>
<keyword evidence="3" id="KW-1185">Reference proteome</keyword>
<proteinExistence type="predicted"/>
<evidence type="ECO:0000313" key="3">
    <source>
        <dbReference type="Proteomes" id="UP000001056"/>
    </source>
</evidence>
<dbReference type="VEuPathDB" id="FungiDB:CHGG_00123"/>
<dbReference type="HOGENOM" id="CLU_797359_0_0_1"/>
<reference evidence="3" key="1">
    <citation type="journal article" date="2015" name="Genome Announc.">
        <title>Draft genome sequence of the cellulolytic fungus Chaetomium globosum.</title>
        <authorList>
            <person name="Cuomo C.A."/>
            <person name="Untereiner W.A."/>
            <person name="Ma L.-J."/>
            <person name="Grabherr M."/>
            <person name="Birren B.W."/>
        </authorList>
    </citation>
    <scope>NUCLEOTIDE SEQUENCE [LARGE SCALE GENOMIC DNA]</scope>
    <source>
        <strain evidence="3">ATCC 6205 / CBS 148.51 / DSM 1962 / NBRC 6347 / NRRL 1970</strain>
    </source>
</reference>
<dbReference type="OrthoDB" id="5290015at2759"/>
<name>Q2HI31_CHAGB</name>
<protein>
    <submittedName>
        <fullName evidence="2">Uncharacterized protein</fullName>
    </submittedName>
</protein>
<evidence type="ECO:0000313" key="2">
    <source>
        <dbReference type="EMBL" id="EAQ91888.1"/>
    </source>
</evidence>
<dbReference type="InParanoid" id="Q2HI31"/>
<accession>Q2HI31</accession>
<evidence type="ECO:0000256" key="1">
    <source>
        <dbReference type="SAM" id="MobiDB-lite"/>
    </source>
</evidence>
<dbReference type="RefSeq" id="XP_001219344.1">
    <property type="nucleotide sequence ID" value="XM_001219343.1"/>
</dbReference>
<gene>
    <name evidence="2" type="ORF">CHGG_00123</name>
</gene>
<dbReference type="Proteomes" id="UP000001056">
    <property type="component" value="Unassembled WGS sequence"/>
</dbReference>
<dbReference type="AlphaFoldDB" id="Q2HI31"/>
<feature type="compositionally biased region" description="Low complexity" evidence="1">
    <location>
        <begin position="21"/>
        <end position="57"/>
    </location>
</feature>
<dbReference type="EMBL" id="CH408029">
    <property type="protein sequence ID" value="EAQ91888.1"/>
    <property type="molecule type" value="Genomic_DNA"/>
</dbReference>
<dbReference type="eggNOG" id="ENOG502RMVY">
    <property type="taxonomic scope" value="Eukaryota"/>
</dbReference>
<sequence>MSSSDKQGTGTGNPTTPRPPKTTTTPSKSTGSVQKATSSTTTAAQKPKPVVTKPAAAKPKLVPASAWDVKGLRVLVPDNKGGFENVPPGTNVFDCTASIISMALDLLETRSSIIALRMHTTRVIDASQHLPKVRNIQDDDIEPTIRRYLATIRASFPHVVVSDKYGMATMNGRTNKREWKEGADPKTATVIELNAMAGGHKALPTGKSATNMRRFRNLHMRLSITMAHELVHVYNLFLQGGQHNHTPPNVSYGPYGDDRVGESGRYWEYWTLGGWVDMRADGNGMETIALRDSHGQKAWVIKPDAVDGLLGREFSKWLQPSTPLNDEEHPKGQFVDKITPLNWKDRYTDVFPRPAAPVKGAAAPQVEFTPKQVAVLMGADMMRTPKYNVCGNDLQAFGLDPRTKLRLAA</sequence>
<organism evidence="2 3">
    <name type="scientific">Chaetomium globosum (strain ATCC 6205 / CBS 148.51 / DSM 1962 / NBRC 6347 / NRRL 1970)</name>
    <name type="common">Soil fungus</name>
    <dbReference type="NCBI Taxonomy" id="306901"/>
    <lineage>
        <taxon>Eukaryota</taxon>
        <taxon>Fungi</taxon>
        <taxon>Dikarya</taxon>
        <taxon>Ascomycota</taxon>
        <taxon>Pezizomycotina</taxon>
        <taxon>Sordariomycetes</taxon>
        <taxon>Sordariomycetidae</taxon>
        <taxon>Sordariales</taxon>
        <taxon>Chaetomiaceae</taxon>
        <taxon>Chaetomium</taxon>
    </lineage>
</organism>